<keyword evidence="2" id="KW-1185">Reference proteome</keyword>
<name>A0ABN1AND9_9SPHN</name>
<evidence type="ECO:0000313" key="1">
    <source>
        <dbReference type="EMBL" id="GAA0480598.1"/>
    </source>
</evidence>
<protein>
    <submittedName>
        <fullName evidence="1">Uncharacterized protein</fullName>
    </submittedName>
</protein>
<organism evidence="1 2">
    <name type="scientific">Parasphingorhabdus litoris</name>
    <dbReference type="NCBI Taxonomy" id="394733"/>
    <lineage>
        <taxon>Bacteria</taxon>
        <taxon>Pseudomonadati</taxon>
        <taxon>Pseudomonadota</taxon>
        <taxon>Alphaproteobacteria</taxon>
        <taxon>Sphingomonadales</taxon>
        <taxon>Sphingomonadaceae</taxon>
        <taxon>Parasphingorhabdus</taxon>
    </lineage>
</organism>
<reference evidence="1 2" key="1">
    <citation type="journal article" date="2019" name="Int. J. Syst. Evol. Microbiol.">
        <title>The Global Catalogue of Microorganisms (GCM) 10K type strain sequencing project: providing services to taxonomists for standard genome sequencing and annotation.</title>
        <authorList>
            <consortium name="The Broad Institute Genomics Platform"/>
            <consortium name="The Broad Institute Genome Sequencing Center for Infectious Disease"/>
            <person name="Wu L."/>
            <person name="Ma J."/>
        </authorList>
    </citation>
    <scope>NUCLEOTIDE SEQUENCE [LARGE SCALE GENOMIC DNA]</scope>
    <source>
        <strain evidence="1 2">JCM 14162</strain>
    </source>
</reference>
<dbReference type="EMBL" id="BAAAEM010000003">
    <property type="protein sequence ID" value="GAA0480598.1"/>
    <property type="molecule type" value="Genomic_DNA"/>
</dbReference>
<proteinExistence type="predicted"/>
<dbReference type="RefSeq" id="WP_229953609.1">
    <property type="nucleotide sequence ID" value="NZ_BAAAEM010000003.1"/>
</dbReference>
<accession>A0ABN1AND9</accession>
<evidence type="ECO:0000313" key="2">
    <source>
        <dbReference type="Proteomes" id="UP001500713"/>
    </source>
</evidence>
<sequence>MGLFSGILGSVINPMNLAQLAMGPAGWVSLGLRMVGSSIAQQVLQQVGQQLGLPQSLISMAQNSFAVASGTQGMPNNVGDAIAQLTEMVGLSPRQQGELQRQSDNIVSQMTESMLERMRNGEDDEDGGISGGQSRLVRLALALGKVMDDKMDDMIDIGEKIDKTDKTGELSAQMQALSQELSLVANALNNAIKSIGEANANMARKN</sequence>
<gene>
    <name evidence="1" type="ORF">GCM10009096_23330</name>
</gene>
<dbReference type="Proteomes" id="UP001500713">
    <property type="component" value="Unassembled WGS sequence"/>
</dbReference>
<comment type="caution">
    <text evidence="1">The sequence shown here is derived from an EMBL/GenBank/DDBJ whole genome shotgun (WGS) entry which is preliminary data.</text>
</comment>